<keyword evidence="2" id="KW-1133">Transmembrane helix</keyword>
<feature type="transmembrane region" description="Helical" evidence="2">
    <location>
        <begin position="92"/>
        <end position="114"/>
    </location>
</feature>
<evidence type="ECO:0000256" key="1">
    <source>
        <dbReference type="SAM" id="MobiDB-lite"/>
    </source>
</evidence>
<dbReference type="Pfam" id="PF18758">
    <property type="entry name" value="KDZ"/>
    <property type="match status" value="1"/>
</dbReference>
<feature type="region of interest" description="Disordered" evidence="1">
    <location>
        <begin position="652"/>
        <end position="671"/>
    </location>
</feature>
<evidence type="ECO:0000313" key="3">
    <source>
        <dbReference type="EMBL" id="KAF7333062.1"/>
    </source>
</evidence>
<dbReference type="AlphaFoldDB" id="A0A8H6X283"/>
<reference evidence="3" key="1">
    <citation type="submission" date="2020-05" db="EMBL/GenBank/DDBJ databases">
        <title>Mycena genomes resolve the evolution of fungal bioluminescence.</title>
        <authorList>
            <person name="Tsai I.J."/>
        </authorList>
    </citation>
    <scope>NUCLEOTIDE SEQUENCE</scope>
    <source>
        <strain evidence="3">CCC161011</strain>
    </source>
</reference>
<name>A0A8H6X283_9AGAR</name>
<dbReference type="EMBL" id="JACAZI010000030">
    <property type="protein sequence ID" value="KAF7333062.1"/>
    <property type="molecule type" value="Genomic_DNA"/>
</dbReference>
<protein>
    <submittedName>
        <fullName evidence="3">CxC2 domain-containing protein</fullName>
    </submittedName>
</protein>
<dbReference type="InterPro" id="IPR040521">
    <property type="entry name" value="KDZ"/>
</dbReference>
<evidence type="ECO:0000313" key="4">
    <source>
        <dbReference type="Proteomes" id="UP000620124"/>
    </source>
</evidence>
<feature type="compositionally biased region" description="Acidic residues" evidence="1">
    <location>
        <begin position="652"/>
        <end position="664"/>
    </location>
</feature>
<keyword evidence="4" id="KW-1185">Reference proteome</keyword>
<accession>A0A8H6X283</accession>
<proteinExistence type="predicted"/>
<evidence type="ECO:0000256" key="2">
    <source>
        <dbReference type="SAM" id="Phobius"/>
    </source>
</evidence>
<comment type="caution">
    <text evidence="3">The sequence shown here is derived from an EMBL/GenBank/DDBJ whole genome shotgun (WGS) entry which is preliminary data.</text>
</comment>
<dbReference type="Proteomes" id="UP000620124">
    <property type="component" value="Unassembled WGS sequence"/>
</dbReference>
<dbReference type="OrthoDB" id="2804062at2759"/>
<keyword evidence="2" id="KW-0812">Transmembrane</keyword>
<sequence>MVSSEAADPIMGDGLGYFAKRYGDDGYHAHIAKNANEEELSNCSGFQAMSLANTKRVKGLRTTGIRGVTYSWHNMWRANGIGDLQVGERATWIISSLAMLIGFPLLCLVVSYDITCQYARKFFEHMYRMPQKMQLLLAPSDVWWMVPNFHLPAHKPKCHSPFSFHWMWGAAMTHGGGRGAKLATLEDVFGFHNYDRLLAMHRVLPKRLAETMKDATQHKVAFEVFTKGLETARPEELKEWKAWVKRWEAVQHDTPKDSPFELKNKVSTLRKVQEMIATEEFICTDDGVEIEREHTPGAFITMGLEIEETQRRLAVDVRVLKDPSPSQKLAFTKRRTTLLKQIYRFRQVQRVYMPSVRTVLLQDQKQMFDGNGEQAPKATRLFMPSDIADATMRGRACTIGLAALEERMREGEAEEALEGVRWGLRTRTMTNRYKLRNYTSQGMMTKGQGILQQINIRIHIAKAQELGGSTALTAEEKAQNAHSAEIGGAIIEGGIARAAGVASGEGSHTLSWIWYEAGAGENKESLQEDAISVYYYSLYKKQLTLFLFYFLPALRVEWCKALARMSRYEEEIRLLHEEMCRTITYSETAAWEWDQHTATERSCCADLRRRWHGILAKADAFLGGDDAAACTVAAAEAVTVEVNVADELDPEEEEALLEGEDDDLAVPVAGE</sequence>
<gene>
    <name evidence="3" type="ORF">MVEN_02370800</name>
</gene>
<keyword evidence="2" id="KW-0472">Membrane</keyword>
<organism evidence="3 4">
    <name type="scientific">Mycena venus</name>
    <dbReference type="NCBI Taxonomy" id="2733690"/>
    <lineage>
        <taxon>Eukaryota</taxon>
        <taxon>Fungi</taxon>
        <taxon>Dikarya</taxon>
        <taxon>Basidiomycota</taxon>
        <taxon>Agaricomycotina</taxon>
        <taxon>Agaricomycetes</taxon>
        <taxon>Agaricomycetidae</taxon>
        <taxon>Agaricales</taxon>
        <taxon>Marasmiineae</taxon>
        <taxon>Mycenaceae</taxon>
        <taxon>Mycena</taxon>
    </lineage>
</organism>